<organism evidence="1">
    <name type="scientific">Salmonella enterica subsp. VII serovar 40:z4,z24:[z39]</name>
    <dbReference type="NCBI Taxonomy" id="1967625"/>
    <lineage>
        <taxon>Bacteria</taxon>
        <taxon>Pseudomonadati</taxon>
        <taxon>Pseudomonadota</taxon>
        <taxon>Gammaproteobacteria</taxon>
        <taxon>Enterobacterales</taxon>
        <taxon>Enterobacteriaceae</taxon>
        <taxon>Salmonella</taxon>
    </lineage>
</organism>
<name>A0A731XUF8_SALEE</name>
<reference evidence="1" key="1">
    <citation type="journal article" date="2018" name="Genome Biol.">
        <title>SKESA: strategic k-mer extension for scrupulous assemblies.</title>
        <authorList>
            <person name="Souvorov A."/>
            <person name="Agarwala R."/>
            <person name="Lipman D.J."/>
        </authorList>
    </citation>
    <scope>NUCLEOTIDE SEQUENCE</scope>
    <source>
        <strain evidence="1">5039-68</strain>
    </source>
</reference>
<accession>A0A731XUF8</accession>
<gene>
    <name evidence="1" type="ORF">GND13_002622</name>
</gene>
<reference evidence="1" key="2">
    <citation type="submission" date="2018-07" db="EMBL/GenBank/DDBJ databases">
        <authorList>
            <consortium name="NCBI Pathogen Detection Project"/>
        </authorList>
    </citation>
    <scope>NUCLEOTIDE SEQUENCE</scope>
    <source>
        <strain evidence="1">5039-68</strain>
    </source>
</reference>
<dbReference type="AlphaFoldDB" id="A0A731XUF8"/>
<sequence>MKSGDAGWRLIRPTNNVSECRPVKRSAIRQCQYHNVCCSRLFCLLKTSGFQQRLGLFHTDTFTGIARHHRPCHSL</sequence>
<proteinExistence type="predicted"/>
<protein>
    <submittedName>
        <fullName evidence="1">Uncharacterized protein</fullName>
    </submittedName>
</protein>
<dbReference type="EMBL" id="DAASAS010000017">
    <property type="protein sequence ID" value="HAE4733322.1"/>
    <property type="molecule type" value="Genomic_DNA"/>
</dbReference>
<comment type="caution">
    <text evidence="1">The sequence shown here is derived from an EMBL/GenBank/DDBJ whole genome shotgun (WGS) entry which is preliminary data.</text>
</comment>
<evidence type="ECO:0000313" key="1">
    <source>
        <dbReference type="EMBL" id="HAE4733322.1"/>
    </source>
</evidence>